<evidence type="ECO:0000256" key="1">
    <source>
        <dbReference type="ARBA" id="ARBA00022737"/>
    </source>
</evidence>
<evidence type="ECO:0000259" key="5">
    <source>
        <dbReference type="PROSITE" id="PS50825"/>
    </source>
</evidence>
<keyword evidence="2" id="KW-1015">Disulfide bond</keyword>
<dbReference type="PANTHER" id="PTHR46343">
    <property type="entry name" value="HYR DOMAIN-CONTAINING PROTEIN"/>
    <property type="match status" value="1"/>
</dbReference>
<keyword evidence="2" id="KW-0245">EGF-like domain</keyword>
<dbReference type="InterPro" id="IPR043555">
    <property type="entry name" value="SRPX-like"/>
</dbReference>
<feature type="disulfide bond" evidence="2">
    <location>
        <begin position="416"/>
        <end position="425"/>
    </location>
</feature>
<feature type="compositionally biased region" description="Acidic residues" evidence="3">
    <location>
        <begin position="1"/>
        <end position="40"/>
    </location>
</feature>
<evidence type="ECO:0000313" key="7">
    <source>
        <dbReference type="Proteomes" id="UP001152320"/>
    </source>
</evidence>
<protein>
    <submittedName>
        <fullName evidence="6">Uncharacterized protein</fullName>
    </submittedName>
</protein>
<keyword evidence="1" id="KW-0677">Repeat</keyword>
<comment type="caution">
    <text evidence="2">Lacks conserved residue(s) required for the propagation of feature annotation.</text>
</comment>
<evidence type="ECO:0000259" key="4">
    <source>
        <dbReference type="PROSITE" id="PS50026"/>
    </source>
</evidence>
<dbReference type="Gene3D" id="2.10.25.10">
    <property type="entry name" value="Laminin"/>
    <property type="match status" value="1"/>
</dbReference>
<dbReference type="OrthoDB" id="10063988at2759"/>
<dbReference type="PROSITE" id="PS50026">
    <property type="entry name" value="EGF_3"/>
    <property type="match status" value="1"/>
</dbReference>
<dbReference type="Proteomes" id="UP001152320">
    <property type="component" value="Chromosome 12"/>
</dbReference>
<keyword evidence="7" id="KW-1185">Reference proteome</keyword>
<evidence type="ECO:0000256" key="2">
    <source>
        <dbReference type="PROSITE-ProRule" id="PRU00076"/>
    </source>
</evidence>
<gene>
    <name evidence="6" type="ORF">HOLleu_24768</name>
</gene>
<evidence type="ECO:0000256" key="3">
    <source>
        <dbReference type="SAM" id="MobiDB-lite"/>
    </source>
</evidence>
<feature type="domain" description="EGF-like" evidence="4">
    <location>
        <begin position="389"/>
        <end position="426"/>
    </location>
</feature>
<name>A0A9Q1H3W3_HOLLE</name>
<dbReference type="PROSITE" id="PS50825">
    <property type="entry name" value="HYR"/>
    <property type="match status" value="1"/>
</dbReference>
<dbReference type="InterPro" id="IPR003410">
    <property type="entry name" value="HYR_dom"/>
</dbReference>
<dbReference type="PANTHER" id="PTHR46343:SF2">
    <property type="entry name" value="SUSHI_VON WILLEBRAND FACTOR TYPE A_EGF_PENTRAXIN DOMAIN-CONTAINING 1"/>
    <property type="match status" value="1"/>
</dbReference>
<proteinExistence type="predicted"/>
<dbReference type="SUPFAM" id="SSF57196">
    <property type="entry name" value="EGF/Laminin"/>
    <property type="match status" value="1"/>
</dbReference>
<dbReference type="EMBL" id="JAIZAY010000012">
    <property type="protein sequence ID" value="KAJ8031545.1"/>
    <property type="molecule type" value="Genomic_DNA"/>
</dbReference>
<dbReference type="AlphaFoldDB" id="A0A9Q1H3W3"/>
<accession>A0A9Q1H3W3</accession>
<sequence>MDDGDDGDDGDDDDDDDDGDDDDGDDDDNDDDEFNSDDDGKDNALENCILDWTPTGSTGLYGYAVQIEDFLTATDTDPLSSIPLQFLINVVEGNGCGERPKIVAPTLLVGSCIAIAPGETFREKVVAAVSDPSNSLTSEQECIFLVTASKFAAMFYFYPEANVSIIAATTQSVVYTGNTLSPDFDFNNTEVVLLNLPPGTCESGVSYVLSLEKGAVVTSSFCGIPNEPQDISFTVTGRDELLCPRDIAVNAPEGEIYVTVTWQKPVLPDGVTAKQVAGPSSSRVTYPIGTEEEIQYVFISPNSSTYVCKFLVIVGPDPHPCPADVEVIALTGSGGAVANWEEPVSRNMVLSDPPFPGSFFEVGIHPICYHFISVTNETKSCTFNIIVREETPCDDSTCGSHGICVPLNLTDFTCVCEDCYQGATCEIGNPNNIRIRKALKSQTV</sequence>
<comment type="caution">
    <text evidence="6">The sequence shown here is derived from an EMBL/GenBank/DDBJ whole genome shotgun (WGS) entry which is preliminary data.</text>
</comment>
<evidence type="ECO:0000313" key="6">
    <source>
        <dbReference type="EMBL" id="KAJ8031545.1"/>
    </source>
</evidence>
<feature type="region of interest" description="Disordered" evidence="3">
    <location>
        <begin position="1"/>
        <end position="44"/>
    </location>
</feature>
<dbReference type="InterPro" id="IPR000742">
    <property type="entry name" value="EGF"/>
</dbReference>
<reference evidence="6" key="1">
    <citation type="submission" date="2021-10" db="EMBL/GenBank/DDBJ databases">
        <title>Tropical sea cucumber genome reveals ecological adaptation and Cuvierian tubules defense mechanism.</title>
        <authorList>
            <person name="Chen T."/>
        </authorList>
    </citation>
    <scope>NUCLEOTIDE SEQUENCE</scope>
    <source>
        <strain evidence="6">Nanhai2018</strain>
        <tissue evidence="6">Muscle</tissue>
    </source>
</reference>
<feature type="domain" description="HYR" evidence="5">
    <location>
        <begin position="233"/>
        <end position="316"/>
    </location>
</feature>
<organism evidence="6 7">
    <name type="scientific">Holothuria leucospilota</name>
    <name type="common">Black long sea cucumber</name>
    <name type="synonym">Mertensiothuria leucospilota</name>
    <dbReference type="NCBI Taxonomy" id="206669"/>
    <lineage>
        <taxon>Eukaryota</taxon>
        <taxon>Metazoa</taxon>
        <taxon>Echinodermata</taxon>
        <taxon>Eleutherozoa</taxon>
        <taxon>Echinozoa</taxon>
        <taxon>Holothuroidea</taxon>
        <taxon>Aspidochirotacea</taxon>
        <taxon>Aspidochirotida</taxon>
        <taxon>Holothuriidae</taxon>
        <taxon>Holothuria</taxon>
    </lineage>
</organism>
<dbReference type="PROSITE" id="PS00022">
    <property type="entry name" value="EGF_1"/>
    <property type="match status" value="1"/>
</dbReference>